<dbReference type="Pfam" id="PF00291">
    <property type="entry name" value="PALP"/>
    <property type="match status" value="1"/>
</dbReference>
<dbReference type="Gene3D" id="3.40.50.1100">
    <property type="match status" value="2"/>
</dbReference>
<comment type="cofactor">
    <cofactor evidence="1">
        <name>pyridoxal 5'-phosphate</name>
        <dbReference type="ChEBI" id="CHEBI:597326"/>
    </cofactor>
</comment>
<protein>
    <submittedName>
        <fullName evidence="5">Threonine synthase</fullName>
    </submittedName>
</protein>
<dbReference type="InterPro" id="IPR001926">
    <property type="entry name" value="TrpB-like_PALP"/>
</dbReference>
<keyword evidence="6" id="KW-1185">Reference proteome</keyword>
<evidence type="ECO:0000256" key="1">
    <source>
        <dbReference type="ARBA" id="ARBA00001933"/>
    </source>
</evidence>
<reference evidence="5 6" key="1">
    <citation type="journal article" date="2019" name="Int. J. Syst. Evol. Microbiol.">
        <title>The Global Catalogue of Microorganisms (GCM) 10K type strain sequencing project: providing services to taxonomists for standard genome sequencing and annotation.</title>
        <authorList>
            <consortium name="The Broad Institute Genomics Platform"/>
            <consortium name="The Broad Institute Genome Sequencing Center for Infectious Disease"/>
            <person name="Wu L."/>
            <person name="Ma J."/>
        </authorList>
    </citation>
    <scope>NUCLEOTIDE SEQUENCE [LARGE SCALE GENOMIC DNA]</scope>
    <source>
        <strain evidence="5 6">JCM 15896</strain>
    </source>
</reference>
<dbReference type="NCBIfam" id="NF006050">
    <property type="entry name" value="PRK08197.1"/>
    <property type="match status" value="1"/>
</dbReference>
<name>A0ABN1LS50_9ALTE</name>
<evidence type="ECO:0000256" key="3">
    <source>
        <dbReference type="ARBA" id="ARBA00023239"/>
    </source>
</evidence>
<keyword evidence="2" id="KW-0663">Pyridoxal phosphate</keyword>
<dbReference type="InterPro" id="IPR036052">
    <property type="entry name" value="TrpB-like_PALP_sf"/>
</dbReference>
<organism evidence="5 6">
    <name type="scientific">Aliiglaciecola litoralis</name>
    <dbReference type="NCBI Taxonomy" id="582857"/>
    <lineage>
        <taxon>Bacteria</taxon>
        <taxon>Pseudomonadati</taxon>
        <taxon>Pseudomonadota</taxon>
        <taxon>Gammaproteobacteria</taxon>
        <taxon>Alteromonadales</taxon>
        <taxon>Alteromonadaceae</taxon>
        <taxon>Aliiglaciecola</taxon>
    </lineage>
</organism>
<evidence type="ECO:0000256" key="2">
    <source>
        <dbReference type="ARBA" id="ARBA00022898"/>
    </source>
</evidence>
<comment type="caution">
    <text evidence="5">The sequence shown here is derived from an EMBL/GenBank/DDBJ whole genome shotgun (WGS) entry which is preliminary data.</text>
</comment>
<dbReference type="RefSeq" id="WP_343862173.1">
    <property type="nucleotide sequence ID" value="NZ_BAAAFD010000013.1"/>
</dbReference>
<dbReference type="SUPFAM" id="SSF53686">
    <property type="entry name" value="Tryptophan synthase beta subunit-like PLP-dependent enzymes"/>
    <property type="match status" value="1"/>
</dbReference>
<dbReference type="EMBL" id="BAAAFD010000013">
    <property type="protein sequence ID" value="GAA0859678.1"/>
    <property type="molecule type" value="Genomic_DNA"/>
</dbReference>
<dbReference type="InterPro" id="IPR050147">
    <property type="entry name" value="Ser/Thr_Dehydratase"/>
</dbReference>
<evidence type="ECO:0000313" key="5">
    <source>
        <dbReference type="EMBL" id="GAA0859678.1"/>
    </source>
</evidence>
<evidence type="ECO:0000259" key="4">
    <source>
        <dbReference type="Pfam" id="PF00291"/>
    </source>
</evidence>
<sequence length="415" mass="45570">MNYISCFECVECKTQYPSDQAMNLCPKDGRPVQMRLDIDNIAQDYPQLSWYDQAQKSMWRFGPLMPFDIHKYPDKICSLGEGNTPLVNVTDYGMFDSSFAHVFIKDEGQPYRGYGANPTGSFKDRGMSVVATMAKHYGLHKLVVPTQGNAGDSLSEYGHQFGLQVAVVMPDDTPMPIMGKVAAYSFKYPHITLDLVKGTIREAGALMKQKYLPQGYFNCATFQEPGWRIEGKKTMGLELAAPNEMKDDWSLPDVIFYPTGGGTGILGMWKAFDELERLGIIDDKRPKIIAVQSQQNAPVVDALEKQLSDTQPTDGGDTLATGLNVPGGVGHKAVLAIINQSKGGGVAVSEAQISQHTRGIFQQYGMWISPEGAAAIAAVEQAKTLGLVKESDQIVCFNTGSAEKYLPNIRHLFMS</sequence>
<feature type="domain" description="Tryptophan synthase beta chain-like PALP" evidence="4">
    <location>
        <begin position="78"/>
        <end position="400"/>
    </location>
</feature>
<dbReference type="Proteomes" id="UP001500359">
    <property type="component" value="Unassembled WGS sequence"/>
</dbReference>
<dbReference type="PANTHER" id="PTHR48078:SF6">
    <property type="entry name" value="L-THREONINE DEHYDRATASE CATABOLIC TDCB"/>
    <property type="match status" value="1"/>
</dbReference>
<proteinExistence type="predicted"/>
<dbReference type="PANTHER" id="PTHR48078">
    <property type="entry name" value="THREONINE DEHYDRATASE, MITOCHONDRIAL-RELATED"/>
    <property type="match status" value="1"/>
</dbReference>
<keyword evidence="3" id="KW-0456">Lyase</keyword>
<accession>A0ABN1LS50</accession>
<gene>
    <name evidence="5" type="ORF">GCM10009114_34050</name>
</gene>
<evidence type="ECO:0000313" key="6">
    <source>
        <dbReference type="Proteomes" id="UP001500359"/>
    </source>
</evidence>